<feature type="chain" id="PRO_5040264270" evidence="8">
    <location>
        <begin position="17"/>
        <end position="462"/>
    </location>
</feature>
<comment type="similarity">
    <text evidence="2">Belongs to the insect beta-1,3-glucan binding protein family.</text>
</comment>
<evidence type="ECO:0000256" key="5">
    <source>
        <dbReference type="ARBA" id="ARBA00022729"/>
    </source>
</evidence>
<feature type="domain" description="CBM39" evidence="10">
    <location>
        <begin position="18"/>
        <end position="121"/>
    </location>
</feature>
<dbReference type="InterPro" id="IPR031756">
    <property type="entry name" value="BGBP_N"/>
</dbReference>
<protein>
    <submittedName>
        <fullName evidence="11">Uncharacterized protein</fullName>
    </submittedName>
</protein>
<comment type="subcellular location">
    <subcellularLocation>
        <location evidence="1">Secreted</location>
    </subcellularLocation>
</comment>
<dbReference type="PANTHER" id="PTHR10963:SF60">
    <property type="entry name" value="GRAM-NEGATIVE BACTERIA-BINDING PROTEIN 1-RELATED"/>
    <property type="match status" value="1"/>
</dbReference>
<dbReference type="FunFam" id="2.60.40.2140:FF:000001">
    <property type="entry name" value="Beta-1,3-glucan-binding protein"/>
    <property type="match status" value="1"/>
</dbReference>
<dbReference type="InterPro" id="IPR000757">
    <property type="entry name" value="Beta-glucanase-like"/>
</dbReference>
<feature type="domain" description="GH16" evidence="9">
    <location>
        <begin position="200"/>
        <end position="462"/>
    </location>
</feature>
<organism evidence="11 12">
    <name type="scientific">Acanthoscelides obtectus</name>
    <name type="common">Bean weevil</name>
    <name type="synonym">Bruchus obtectus</name>
    <dbReference type="NCBI Taxonomy" id="200917"/>
    <lineage>
        <taxon>Eukaryota</taxon>
        <taxon>Metazoa</taxon>
        <taxon>Ecdysozoa</taxon>
        <taxon>Arthropoda</taxon>
        <taxon>Hexapoda</taxon>
        <taxon>Insecta</taxon>
        <taxon>Pterygota</taxon>
        <taxon>Neoptera</taxon>
        <taxon>Endopterygota</taxon>
        <taxon>Coleoptera</taxon>
        <taxon>Polyphaga</taxon>
        <taxon>Cucujiformia</taxon>
        <taxon>Chrysomeloidea</taxon>
        <taxon>Chrysomelidae</taxon>
        <taxon>Bruchinae</taxon>
        <taxon>Bruchini</taxon>
        <taxon>Acanthoscelides</taxon>
    </lineage>
</organism>
<dbReference type="EMBL" id="CAKOFQ010007547">
    <property type="protein sequence ID" value="CAH2003588.1"/>
    <property type="molecule type" value="Genomic_DNA"/>
</dbReference>
<evidence type="ECO:0000313" key="11">
    <source>
        <dbReference type="EMBL" id="CAH2003588.1"/>
    </source>
</evidence>
<keyword evidence="4" id="KW-0399">Innate immunity</keyword>
<keyword evidence="3" id="KW-0964">Secreted</keyword>
<evidence type="ECO:0000259" key="9">
    <source>
        <dbReference type="PROSITE" id="PS51762"/>
    </source>
</evidence>
<evidence type="ECO:0000256" key="1">
    <source>
        <dbReference type="ARBA" id="ARBA00004613"/>
    </source>
</evidence>
<evidence type="ECO:0000256" key="7">
    <source>
        <dbReference type="ARBA" id="ARBA00023180"/>
    </source>
</evidence>
<dbReference type="Pfam" id="PF00722">
    <property type="entry name" value="Glyco_hydro_16"/>
    <property type="match status" value="1"/>
</dbReference>
<dbReference type="PROSITE" id="PS51969">
    <property type="entry name" value="CBM39"/>
    <property type="match status" value="1"/>
</dbReference>
<keyword evidence="5 8" id="KW-0732">Signal</keyword>
<keyword evidence="7" id="KW-0325">Glycoprotein</keyword>
<evidence type="ECO:0000256" key="6">
    <source>
        <dbReference type="ARBA" id="ARBA00022859"/>
    </source>
</evidence>
<keyword evidence="6" id="KW-0391">Immunity</keyword>
<dbReference type="GO" id="GO:0045088">
    <property type="term" value="P:regulation of innate immune response"/>
    <property type="evidence" value="ECO:0007669"/>
    <property type="project" value="UniProtKB-ARBA"/>
</dbReference>
<dbReference type="PROSITE" id="PS51762">
    <property type="entry name" value="GH16_2"/>
    <property type="match status" value="1"/>
</dbReference>
<dbReference type="AlphaFoldDB" id="A0A9P0LY92"/>
<evidence type="ECO:0000256" key="3">
    <source>
        <dbReference type="ARBA" id="ARBA00022525"/>
    </source>
</evidence>
<feature type="signal peptide" evidence="8">
    <location>
        <begin position="1"/>
        <end position="16"/>
    </location>
</feature>
<evidence type="ECO:0000313" key="12">
    <source>
        <dbReference type="Proteomes" id="UP001152888"/>
    </source>
</evidence>
<evidence type="ECO:0000256" key="2">
    <source>
        <dbReference type="ARBA" id="ARBA00008781"/>
    </source>
</evidence>
<dbReference type="Gene3D" id="2.60.40.2140">
    <property type="entry name" value="Beta-1,3-glucan-recognition protein, N-terminal domain"/>
    <property type="match status" value="1"/>
</dbReference>
<sequence length="462" mass="52499">MRLLIIVISLLIGVQSEFVVPDAKVEVLPKGFRVSIPDQEGIKLFAFHGKLNEEMEGREGGTFSRDIIKPKNGRWTFVDKITKLKKGDILYYWTYVDYFDGKNKLGYTNDDQKYIVNVDDTSEINYTDVTPHVTPQIDVRGTCTVPVTETEGPVCAGALIFEDTFSHLDDGKWTVEQRYADAPDYEFVMYMKRPETVGVEDSNLKIKPVISDQVFGTNFVYSTKGYDFGDSCTGVKESVECKKKYRSPFILPPVISAQLSTINRFSFKYGKIEVRAKLPKGQWIYPELYLTPSSDAYGTKHDCSIRIAFTDGQNMRDLKGGPIVKSSTTNKMFSPKETSSNQDWCDNFHIFGVEWTPEKICMYVDREEYGVVYPPEQGFLSLIGRSSSSSSRMAPFDQKMYITVGVGVGGLVYPDASNYPLKPWINGETQSVKKFYNAKDHWLKTWSDKSVLEVDYIKVWAL</sequence>
<dbReference type="GO" id="GO:0045087">
    <property type="term" value="P:innate immune response"/>
    <property type="evidence" value="ECO:0007669"/>
    <property type="project" value="UniProtKB-KW"/>
</dbReference>
<dbReference type="GO" id="GO:0005975">
    <property type="term" value="P:carbohydrate metabolic process"/>
    <property type="evidence" value="ECO:0007669"/>
    <property type="project" value="InterPro"/>
</dbReference>
<comment type="caution">
    <text evidence="11">The sequence shown here is derived from an EMBL/GenBank/DDBJ whole genome shotgun (WGS) entry which is preliminary data.</text>
</comment>
<dbReference type="Gene3D" id="2.60.120.200">
    <property type="match status" value="1"/>
</dbReference>
<dbReference type="GO" id="GO:0004553">
    <property type="term" value="F:hydrolase activity, hydrolyzing O-glycosyl compounds"/>
    <property type="evidence" value="ECO:0007669"/>
    <property type="project" value="InterPro"/>
</dbReference>
<dbReference type="InterPro" id="IPR043030">
    <property type="entry name" value="BGBP_N_sf"/>
</dbReference>
<dbReference type="Proteomes" id="UP001152888">
    <property type="component" value="Unassembled WGS sequence"/>
</dbReference>
<dbReference type="PANTHER" id="PTHR10963">
    <property type="entry name" value="GLYCOSYL HYDROLASE-RELATED"/>
    <property type="match status" value="1"/>
</dbReference>
<dbReference type="GO" id="GO:0030246">
    <property type="term" value="F:carbohydrate binding"/>
    <property type="evidence" value="ECO:0007669"/>
    <property type="project" value="InterPro"/>
</dbReference>
<evidence type="ECO:0000256" key="8">
    <source>
        <dbReference type="SAM" id="SignalP"/>
    </source>
</evidence>
<proteinExistence type="inferred from homology"/>
<dbReference type="OrthoDB" id="4781at2759"/>
<name>A0A9P0LY92_ACAOB</name>
<gene>
    <name evidence="11" type="ORF">ACAOBT_LOCUS27499</name>
</gene>
<keyword evidence="12" id="KW-1185">Reference proteome</keyword>
<accession>A0A9P0LY92</accession>
<dbReference type="Pfam" id="PF15886">
    <property type="entry name" value="CBM39"/>
    <property type="match status" value="1"/>
</dbReference>
<evidence type="ECO:0000259" key="10">
    <source>
        <dbReference type="PROSITE" id="PS51969"/>
    </source>
</evidence>
<dbReference type="InterPro" id="IPR013320">
    <property type="entry name" value="ConA-like_dom_sf"/>
</dbReference>
<evidence type="ECO:0000256" key="4">
    <source>
        <dbReference type="ARBA" id="ARBA00022588"/>
    </source>
</evidence>
<dbReference type="InterPro" id="IPR050546">
    <property type="entry name" value="Glycosyl_Hydrlase_16"/>
</dbReference>
<dbReference type="GO" id="GO:0005576">
    <property type="term" value="C:extracellular region"/>
    <property type="evidence" value="ECO:0007669"/>
    <property type="project" value="UniProtKB-SubCell"/>
</dbReference>
<reference evidence="11" key="1">
    <citation type="submission" date="2022-03" db="EMBL/GenBank/DDBJ databases">
        <authorList>
            <person name="Sayadi A."/>
        </authorList>
    </citation>
    <scope>NUCLEOTIDE SEQUENCE</scope>
</reference>
<dbReference type="SUPFAM" id="SSF49899">
    <property type="entry name" value="Concanavalin A-like lectins/glucanases"/>
    <property type="match status" value="1"/>
</dbReference>